<keyword evidence="1" id="KW-1133">Transmembrane helix</keyword>
<keyword evidence="3" id="KW-1185">Reference proteome</keyword>
<proteinExistence type="predicted"/>
<accession>M1P8S9</accession>
<gene>
    <name evidence="2" type="ORF">A605_10355</name>
</gene>
<dbReference type="EMBL" id="CP003697">
    <property type="protein sequence ID" value="AGF73071.1"/>
    <property type="molecule type" value="Genomic_DNA"/>
</dbReference>
<dbReference type="RefSeq" id="WP_015401487.1">
    <property type="nucleotide sequence ID" value="NC_020302.1"/>
</dbReference>
<dbReference type="AlphaFoldDB" id="M1P8S9"/>
<dbReference type="eggNOG" id="ENOG5031IPT">
    <property type="taxonomic scope" value="Bacteria"/>
</dbReference>
<protein>
    <submittedName>
        <fullName evidence="2">Uncharacterized protein</fullName>
    </submittedName>
</protein>
<dbReference type="OrthoDB" id="4418870at2"/>
<name>M1P8S9_9CORY</name>
<dbReference type="HOGENOM" id="CLU_124344_0_0_11"/>
<evidence type="ECO:0000313" key="3">
    <source>
        <dbReference type="Proteomes" id="UP000011723"/>
    </source>
</evidence>
<keyword evidence="1" id="KW-0812">Transmembrane</keyword>
<evidence type="ECO:0000256" key="1">
    <source>
        <dbReference type="SAM" id="Phobius"/>
    </source>
</evidence>
<sequence>MHYTSWGERKKTDGHREIPLFVEDGPEELGRFVVDGGESAATAVVEGVEWRTAFDRDTGATATLPDGTVYQASGDFARGKEIDVRLGDRRLKLINENRNDWIVDDENSVKLAQFSGAAHGVRRSILEFEDDVAAAGLSRSEAAALSWFVRLVLESRLGVSSAVLILTLVLFTIVGILAFIL</sequence>
<keyword evidence="1" id="KW-0472">Membrane</keyword>
<dbReference type="PATRIC" id="fig|1121362.3.peg.2096"/>
<dbReference type="Proteomes" id="UP000011723">
    <property type="component" value="Chromosome"/>
</dbReference>
<feature type="transmembrane region" description="Helical" evidence="1">
    <location>
        <begin position="157"/>
        <end position="180"/>
    </location>
</feature>
<evidence type="ECO:0000313" key="2">
    <source>
        <dbReference type="EMBL" id="AGF73071.1"/>
    </source>
</evidence>
<organism evidence="2 3">
    <name type="scientific">Corynebacterium halotolerans YIM 70093 = DSM 44683</name>
    <dbReference type="NCBI Taxonomy" id="1121362"/>
    <lineage>
        <taxon>Bacteria</taxon>
        <taxon>Bacillati</taxon>
        <taxon>Actinomycetota</taxon>
        <taxon>Actinomycetes</taxon>
        <taxon>Mycobacteriales</taxon>
        <taxon>Corynebacteriaceae</taxon>
        <taxon>Corynebacterium</taxon>
    </lineage>
</organism>
<dbReference type="STRING" id="1121362.A605_10355"/>
<dbReference type="KEGG" id="chn:A605_10355"/>
<reference evidence="2 3" key="1">
    <citation type="journal article" date="2012" name="Stand. Genomic Sci.">
        <title>Genome sequence of the halotolerant bacterium Corynebacterium halotolerans type strain YIM 70093(T) (= DSM 44683(T)).</title>
        <authorList>
            <person name="Ruckert C."/>
            <person name="Albersmeier A."/>
            <person name="Al-Dilaimi A."/>
            <person name="Niehaus K."/>
            <person name="Szczepanowski R."/>
            <person name="Kalinowski J."/>
        </authorList>
    </citation>
    <scope>NUCLEOTIDE SEQUENCE [LARGE SCALE GENOMIC DNA]</scope>
    <source>
        <strain evidence="2">YIM 70093</strain>
    </source>
</reference>